<accession>A0A059G1X6</accession>
<gene>
    <name evidence="1" type="ORF">HOC_19941</name>
</gene>
<dbReference type="AlphaFoldDB" id="A0A059G1X6"/>
<name>A0A059G1X6_9PROT</name>
<comment type="caution">
    <text evidence="1">The sequence shown here is derived from an EMBL/GenBank/DDBJ whole genome shotgun (WGS) entry which is preliminary data.</text>
</comment>
<keyword evidence="2" id="KW-1185">Reference proteome</keyword>
<dbReference type="Proteomes" id="UP000024942">
    <property type="component" value="Unassembled WGS sequence"/>
</dbReference>
<dbReference type="EMBL" id="ARYL01000073">
    <property type="protein sequence ID" value="KCZ99329.1"/>
    <property type="molecule type" value="Genomic_DNA"/>
</dbReference>
<evidence type="ECO:0000313" key="1">
    <source>
        <dbReference type="EMBL" id="KCZ99329.1"/>
    </source>
</evidence>
<sequence length="66" mass="7548">MQFTAVRHCIANNTGKIPDIRPRQIWVFSKFIDDALLMPLIKVCCEYLPEALQQISKSTKIQWAGA</sequence>
<evidence type="ECO:0000313" key="2">
    <source>
        <dbReference type="Proteomes" id="UP000024942"/>
    </source>
</evidence>
<proteinExistence type="predicted"/>
<protein>
    <submittedName>
        <fullName evidence="1">Uncharacterized protein</fullName>
    </submittedName>
</protein>
<reference evidence="1 2" key="1">
    <citation type="journal article" date="2014" name="Antonie Van Leeuwenhoek">
        <title>Hyphomonas beringensis sp. nov. and Hyphomonas chukchiensis sp. nov., isolated from surface seawater of the Bering Sea and Chukchi Sea.</title>
        <authorList>
            <person name="Li C."/>
            <person name="Lai Q."/>
            <person name="Li G."/>
            <person name="Dong C."/>
            <person name="Wang J."/>
            <person name="Liao Y."/>
            <person name="Shao Z."/>
        </authorList>
    </citation>
    <scope>NUCLEOTIDE SEQUENCE [LARGE SCALE GENOMIC DNA]</scope>
    <source>
        <strain evidence="1 2">SCH89</strain>
    </source>
</reference>
<organism evidence="1 2">
    <name type="scientific">Hyphomonas oceanitis SCH89</name>
    <dbReference type="NCBI Taxonomy" id="1280953"/>
    <lineage>
        <taxon>Bacteria</taxon>
        <taxon>Pseudomonadati</taxon>
        <taxon>Pseudomonadota</taxon>
        <taxon>Alphaproteobacteria</taxon>
        <taxon>Hyphomonadales</taxon>
        <taxon>Hyphomonadaceae</taxon>
        <taxon>Hyphomonas</taxon>
    </lineage>
</organism>